<comment type="caution">
    <text evidence="1">The sequence shown here is derived from an EMBL/GenBank/DDBJ whole genome shotgun (WGS) entry which is preliminary data.</text>
</comment>
<sequence length="528" mass="59168">MKRTPTVNEVNEFLEIASDFEDPLELLRESLSNAFDAGAESVDIRIKSQPDGSDIIIEDDGHGMNEEDLKSFFDLGNSSKTDSIGYKGHGTKIFYKSDHIKVNTSRDGITLSAEMKNPWEKLNNRVLPEYDVTKTDAPSSRSGTLIRISGFKSGEGFSPESLTYPKVHNYLKWKTIVGSTAHFFEDDFHEMDITVELDDEIDDSREQLTTTNKFEFPSEQLLPGDGEFPAERMCKLYGPNEITLNHAEGTSTVEIMGMAGGKAARNELPTFGRHSTQFGVWLAKDHIKVERLNEAISHDNEFIHFLFVANCQDIELSANRGKIRNKSSSVYQALEEELSHFLSKVTHDPWFEGYLEARRQGELARKASSESTKAHDRVDRIKSRGRFMPSNDAEILFGLQRPSAQSNAPEIFVEDYHPTDDITAIVRTDGTLQAAAVSSTLVDYFDDEGPLEPAELLICWEWGDTDELREIQRTGYLGSDVDIDFERSKVSYETKDGISGSCDVIIVSKYIDTPMVEEAGTVSSTSTD</sequence>
<organism evidence="1 2">
    <name type="scientific">Halorubrum alkaliphilum</name>
    <dbReference type="NCBI Taxonomy" id="261290"/>
    <lineage>
        <taxon>Archaea</taxon>
        <taxon>Methanobacteriati</taxon>
        <taxon>Methanobacteriota</taxon>
        <taxon>Stenosarchaea group</taxon>
        <taxon>Halobacteria</taxon>
        <taxon>Halobacteriales</taxon>
        <taxon>Haloferacaceae</taxon>
        <taxon>Halorubrum</taxon>
    </lineage>
</organism>
<dbReference type="Pfam" id="PF13589">
    <property type="entry name" value="HATPase_c_3"/>
    <property type="match status" value="1"/>
</dbReference>
<evidence type="ECO:0000313" key="1">
    <source>
        <dbReference type="EMBL" id="MBP1923262.1"/>
    </source>
</evidence>
<reference evidence="1" key="1">
    <citation type="submission" date="2021-03" db="EMBL/GenBank/DDBJ databases">
        <title>Genomic Encyclopedia of Type Strains, Phase IV (KMG-IV): sequencing the most valuable type-strain genomes for metagenomic binning, comparative biology and taxonomic classification.</title>
        <authorList>
            <person name="Goeker M."/>
        </authorList>
    </citation>
    <scope>NUCLEOTIDE SEQUENCE</scope>
    <source>
        <strain evidence="1">DSM 23564</strain>
    </source>
</reference>
<protein>
    <submittedName>
        <fullName evidence="1">Uncharacterized protein</fullName>
    </submittedName>
</protein>
<gene>
    <name evidence="1" type="ORF">J2751_002301</name>
</gene>
<evidence type="ECO:0000313" key="2">
    <source>
        <dbReference type="Proteomes" id="UP000823588"/>
    </source>
</evidence>
<dbReference type="SUPFAM" id="SSF55874">
    <property type="entry name" value="ATPase domain of HSP90 chaperone/DNA topoisomerase II/histidine kinase"/>
    <property type="match status" value="1"/>
</dbReference>
<dbReference type="AlphaFoldDB" id="A0A8T4GJL0"/>
<keyword evidence="2" id="KW-1185">Reference proteome</keyword>
<proteinExistence type="predicted"/>
<dbReference type="InterPro" id="IPR036890">
    <property type="entry name" value="HATPase_C_sf"/>
</dbReference>
<dbReference type="Gene3D" id="3.30.565.10">
    <property type="entry name" value="Histidine kinase-like ATPase, C-terminal domain"/>
    <property type="match status" value="1"/>
</dbReference>
<accession>A0A8T4GJL0</accession>
<dbReference type="Proteomes" id="UP000823588">
    <property type="component" value="Unassembled WGS sequence"/>
</dbReference>
<dbReference type="EMBL" id="JAGGKQ010000018">
    <property type="protein sequence ID" value="MBP1923262.1"/>
    <property type="molecule type" value="Genomic_DNA"/>
</dbReference>
<dbReference type="OrthoDB" id="193844at2157"/>
<dbReference type="RefSeq" id="WP_209486087.1">
    <property type="nucleotide sequence ID" value="NZ_JAGGKQ010000018.1"/>
</dbReference>
<name>A0A8T4GJL0_9EURY</name>